<dbReference type="EC" id="3.5.4.4" evidence="3"/>
<protein>
    <recommendedName>
        <fullName evidence="3">adenosine deaminase</fullName>
        <ecNumber evidence="3">3.5.4.4</ecNumber>
    </recommendedName>
</protein>
<dbReference type="PANTHER" id="PTHR11409:SF43">
    <property type="entry name" value="ADENOSINE DEAMINASE"/>
    <property type="match status" value="1"/>
</dbReference>
<dbReference type="InterPro" id="IPR032466">
    <property type="entry name" value="Metal_Hydrolase"/>
</dbReference>
<dbReference type="SUPFAM" id="SSF51556">
    <property type="entry name" value="Metallo-dependent hydrolases"/>
    <property type="match status" value="1"/>
</dbReference>
<evidence type="ECO:0000256" key="6">
    <source>
        <dbReference type="ARBA" id="ARBA00022833"/>
    </source>
</evidence>
<sequence>MTRIITLFCFFIAQIGFSQSAESYLEKIRNNEALLTAFFQQMPKGGDLHHHFSGSVYAEPLLERAIAEDFYLNLETMAVSKTKPANGNWENFSSLKNKGKLEYYEQQIMQTWSVKDYNGSVPSDDQFFDSFMKFEPTIQGHFAEGMLELKKRAIAENVTYIETQLSTIPCDMNVSGLADFNTNLRQAASQKDEKAVLKLLDELYKSLQKKEAKKYAEDFNNNFIAKLHKDLKIDDEKFTMRYQNFVLRFMEPVDLFKNLVIAFILSSESKLTAGVNIVSPEHGENSMKDYWLHMVMFKYCHSKFPDVKYTLHAGELTLGLVQPEELTWHINDAIYVAGANRIGHGVDIAYEANSYDLLKYMSKNNIPIEINLVSNEFILKVKENRHPFTLYKEFNVPIVISTDDAGILRSNMTEQYVLLAKRYPDVNYETIKKYVYNSINYSFIQDASVKKQLIKDLDNRFKTFEAKFSKN</sequence>
<dbReference type="RefSeq" id="WP_202001394.1">
    <property type="nucleotide sequence ID" value="NZ_JAERSF010000002.1"/>
</dbReference>
<dbReference type="Proteomes" id="UP000603728">
    <property type="component" value="Unassembled WGS sequence"/>
</dbReference>
<reference evidence="8 9" key="1">
    <citation type="submission" date="2021-01" db="EMBL/GenBank/DDBJ databases">
        <title>Genome seq and assembly of Flavobacterium sp. GN10.</title>
        <authorList>
            <person name="Chhetri G."/>
        </authorList>
    </citation>
    <scope>NUCLEOTIDE SEQUENCE [LARGE SCALE GENOMIC DNA]</scope>
    <source>
        <strain evidence="8 9">GN10</strain>
    </source>
</reference>
<keyword evidence="6" id="KW-0862">Zinc</keyword>
<evidence type="ECO:0000256" key="3">
    <source>
        <dbReference type="ARBA" id="ARBA00012784"/>
    </source>
</evidence>
<evidence type="ECO:0000313" key="8">
    <source>
        <dbReference type="EMBL" id="MBL0737389.1"/>
    </source>
</evidence>
<comment type="cofactor">
    <cofactor evidence="1">
        <name>Zn(2+)</name>
        <dbReference type="ChEBI" id="CHEBI:29105"/>
    </cofactor>
</comment>
<evidence type="ECO:0000256" key="1">
    <source>
        <dbReference type="ARBA" id="ARBA00001947"/>
    </source>
</evidence>
<evidence type="ECO:0000256" key="5">
    <source>
        <dbReference type="ARBA" id="ARBA00022801"/>
    </source>
</evidence>
<proteinExistence type="inferred from homology"/>
<evidence type="ECO:0000256" key="4">
    <source>
        <dbReference type="ARBA" id="ARBA00022723"/>
    </source>
</evidence>
<dbReference type="EMBL" id="JAERSF010000002">
    <property type="protein sequence ID" value="MBL0737389.1"/>
    <property type="molecule type" value="Genomic_DNA"/>
</dbReference>
<comment type="similarity">
    <text evidence="2">Belongs to the metallo-dependent hydrolases superfamily. Adenosine and AMP deaminases family.</text>
</comment>
<feature type="domain" description="Adenosine deaminase" evidence="7">
    <location>
        <begin position="274"/>
        <end position="458"/>
    </location>
</feature>
<dbReference type="PANTHER" id="PTHR11409">
    <property type="entry name" value="ADENOSINE DEAMINASE"/>
    <property type="match status" value="1"/>
</dbReference>
<name>A0ABS1KDK9_9FLAO</name>
<keyword evidence="9" id="KW-1185">Reference proteome</keyword>
<gene>
    <name evidence="8" type="ORF">JI750_10855</name>
</gene>
<dbReference type="Gene3D" id="3.20.20.140">
    <property type="entry name" value="Metal-dependent hydrolases"/>
    <property type="match status" value="1"/>
</dbReference>
<dbReference type="InterPro" id="IPR006330">
    <property type="entry name" value="Ado/ade_deaminase"/>
</dbReference>
<evidence type="ECO:0000256" key="2">
    <source>
        <dbReference type="ARBA" id="ARBA00006676"/>
    </source>
</evidence>
<comment type="caution">
    <text evidence="8">The sequence shown here is derived from an EMBL/GenBank/DDBJ whole genome shotgun (WGS) entry which is preliminary data.</text>
</comment>
<keyword evidence="4" id="KW-0479">Metal-binding</keyword>
<organism evidence="8 9">
    <name type="scientific">Flavobacterium tagetis</name>
    <dbReference type="NCBI Taxonomy" id="2801336"/>
    <lineage>
        <taxon>Bacteria</taxon>
        <taxon>Pseudomonadati</taxon>
        <taxon>Bacteroidota</taxon>
        <taxon>Flavobacteriia</taxon>
        <taxon>Flavobacteriales</taxon>
        <taxon>Flavobacteriaceae</taxon>
        <taxon>Flavobacterium</taxon>
    </lineage>
</organism>
<evidence type="ECO:0000259" key="7">
    <source>
        <dbReference type="Pfam" id="PF00962"/>
    </source>
</evidence>
<keyword evidence="5" id="KW-0378">Hydrolase</keyword>
<evidence type="ECO:0000313" key="9">
    <source>
        <dbReference type="Proteomes" id="UP000603728"/>
    </source>
</evidence>
<accession>A0ABS1KDK9</accession>
<dbReference type="InterPro" id="IPR001365">
    <property type="entry name" value="A_deaminase_dom"/>
</dbReference>
<dbReference type="Pfam" id="PF00962">
    <property type="entry name" value="A_deaminase"/>
    <property type="match status" value="1"/>
</dbReference>